<sequence>MKYFRVKVAVMDYQRLIDEINVFKRDRSLKRAYNHEGPDLLEGFEFEGGSDIRSVSGRRATFQQDPRVYRYWDGQVREKDHRIFQMVVWDD</sequence>
<evidence type="ECO:0000313" key="1">
    <source>
        <dbReference type="Proteomes" id="UP000095282"/>
    </source>
</evidence>
<dbReference type="AlphaFoldDB" id="A0A1I7U1J5"/>
<keyword evidence="1" id="KW-1185">Reference proteome</keyword>
<name>A0A1I7U1J5_9PELO</name>
<reference evidence="2" key="1">
    <citation type="submission" date="2016-11" db="UniProtKB">
        <authorList>
            <consortium name="WormBaseParasite"/>
        </authorList>
    </citation>
    <scope>IDENTIFICATION</scope>
</reference>
<evidence type="ECO:0000313" key="2">
    <source>
        <dbReference type="WBParaSite" id="Csp11.Scaffold629.g13922.t1"/>
    </source>
</evidence>
<proteinExistence type="predicted"/>
<protein>
    <submittedName>
        <fullName evidence="2">DUF1330 domain-containing protein</fullName>
    </submittedName>
</protein>
<dbReference type="Proteomes" id="UP000095282">
    <property type="component" value="Unplaced"/>
</dbReference>
<accession>A0A1I7U1J5</accession>
<organism evidence="1 2">
    <name type="scientific">Caenorhabditis tropicalis</name>
    <dbReference type="NCBI Taxonomy" id="1561998"/>
    <lineage>
        <taxon>Eukaryota</taxon>
        <taxon>Metazoa</taxon>
        <taxon>Ecdysozoa</taxon>
        <taxon>Nematoda</taxon>
        <taxon>Chromadorea</taxon>
        <taxon>Rhabditida</taxon>
        <taxon>Rhabditina</taxon>
        <taxon>Rhabditomorpha</taxon>
        <taxon>Rhabditoidea</taxon>
        <taxon>Rhabditidae</taxon>
        <taxon>Peloderinae</taxon>
        <taxon>Caenorhabditis</taxon>
    </lineage>
</organism>
<dbReference type="WBParaSite" id="Csp11.Scaffold629.g13922.t1">
    <property type="protein sequence ID" value="Csp11.Scaffold629.g13922.t1"/>
    <property type="gene ID" value="Csp11.Scaffold629.g13922"/>
</dbReference>